<dbReference type="InParanoid" id="C1EAY5"/>
<protein>
    <submittedName>
        <fullName evidence="2">Uncharacterized protein</fullName>
    </submittedName>
</protein>
<evidence type="ECO:0000313" key="3">
    <source>
        <dbReference type="Proteomes" id="UP000002009"/>
    </source>
</evidence>
<dbReference type="GeneID" id="8245320"/>
<keyword evidence="1" id="KW-0175">Coiled coil</keyword>
<dbReference type="AlphaFoldDB" id="C1EAY5"/>
<keyword evidence="3" id="KW-1185">Reference proteome</keyword>
<sequence>MARGVFDAEPAHAGGGASMMEPFEALKHARAEIARLGADNAALRREAHTLKTTVAELRESRERDDARTRLADDSRRSDALRHLTAAEDHVALLLGESRGRLDAMAREDGDRASGAKRGRLAGALDDDERRELELLRVEVREHVRARAEMDAEAEEREDELKEAYAHVKRLQEAARVAAS</sequence>
<gene>
    <name evidence="2" type="ORF">MICPUN_60240</name>
</gene>
<dbReference type="KEGG" id="mis:MICPUN_60240"/>
<feature type="coiled-coil region" evidence="1">
    <location>
        <begin position="146"/>
        <end position="173"/>
    </location>
</feature>
<feature type="coiled-coil region" evidence="1">
    <location>
        <begin position="26"/>
        <end position="60"/>
    </location>
</feature>
<dbReference type="EMBL" id="CP001328">
    <property type="protein sequence ID" value="ACO65288.1"/>
    <property type="molecule type" value="Genomic_DNA"/>
</dbReference>
<accession>C1EAY5</accession>
<evidence type="ECO:0000256" key="1">
    <source>
        <dbReference type="SAM" id="Coils"/>
    </source>
</evidence>
<name>C1EAY5_MICCC</name>
<reference evidence="2 3" key="1">
    <citation type="journal article" date="2009" name="Science">
        <title>Green evolution and dynamic adaptations revealed by genomes of the marine picoeukaryotes Micromonas.</title>
        <authorList>
            <person name="Worden A.Z."/>
            <person name="Lee J.H."/>
            <person name="Mock T."/>
            <person name="Rouze P."/>
            <person name="Simmons M.P."/>
            <person name="Aerts A.L."/>
            <person name="Allen A.E."/>
            <person name="Cuvelier M.L."/>
            <person name="Derelle E."/>
            <person name="Everett M.V."/>
            <person name="Foulon E."/>
            <person name="Grimwood J."/>
            <person name="Gundlach H."/>
            <person name="Henrissat B."/>
            <person name="Napoli C."/>
            <person name="McDonald S.M."/>
            <person name="Parker M.S."/>
            <person name="Rombauts S."/>
            <person name="Salamov A."/>
            <person name="Von Dassow P."/>
            <person name="Badger J.H."/>
            <person name="Coutinho P.M."/>
            <person name="Demir E."/>
            <person name="Dubchak I."/>
            <person name="Gentemann C."/>
            <person name="Eikrem W."/>
            <person name="Gready J.E."/>
            <person name="John U."/>
            <person name="Lanier W."/>
            <person name="Lindquist E.A."/>
            <person name="Lucas S."/>
            <person name="Mayer K.F."/>
            <person name="Moreau H."/>
            <person name="Not F."/>
            <person name="Otillar R."/>
            <person name="Panaud O."/>
            <person name="Pangilinan J."/>
            <person name="Paulsen I."/>
            <person name="Piegu B."/>
            <person name="Poliakov A."/>
            <person name="Robbens S."/>
            <person name="Schmutz J."/>
            <person name="Toulza E."/>
            <person name="Wyss T."/>
            <person name="Zelensky A."/>
            <person name="Zhou K."/>
            <person name="Armbrust E.V."/>
            <person name="Bhattacharya D."/>
            <person name="Goodenough U.W."/>
            <person name="Van de Peer Y."/>
            <person name="Grigoriev I.V."/>
        </authorList>
    </citation>
    <scope>NUCLEOTIDE SEQUENCE [LARGE SCALE GENOMIC DNA]</scope>
    <source>
        <strain evidence="3">RCC299 / NOUM17</strain>
    </source>
</reference>
<organism evidence="2 3">
    <name type="scientific">Micromonas commoda (strain RCC299 / NOUM17 / CCMP2709)</name>
    <name type="common">Picoplanktonic green alga</name>
    <dbReference type="NCBI Taxonomy" id="296587"/>
    <lineage>
        <taxon>Eukaryota</taxon>
        <taxon>Viridiplantae</taxon>
        <taxon>Chlorophyta</taxon>
        <taxon>Mamiellophyceae</taxon>
        <taxon>Mamiellales</taxon>
        <taxon>Mamiellaceae</taxon>
        <taxon>Micromonas</taxon>
    </lineage>
</organism>
<evidence type="ECO:0000313" key="2">
    <source>
        <dbReference type="EMBL" id="ACO65288.1"/>
    </source>
</evidence>
<dbReference type="RefSeq" id="XP_002504030.1">
    <property type="nucleotide sequence ID" value="XM_002503984.1"/>
</dbReference>
<dbReference type="Proteomes" id="UP000002009">
    <property type="component" value="Chromosome 7"/>
</dbReference>
<proteinExistence type="predicted"/>